<dbReference type="RefSeq" id="WP_081141528.1">
    <property type="nucleotide sequence ID" value="NZ_MWUE01000033.1"/>
</dbReference>
<evidence type="ECO:0000259" key="3">
    <source>
        <dbReference type="PROSITE" id="PS50110"/>
    </source>
</evidence>
<comment type="caution">
    <text evidence="4">The sequence shown here is derived from an EMBL/GenBank/DDBJ whole genome shotgun (WGS) entry which is preliminary data.</text>
</comment>
<dbReference type="Pfam" id="PF00072">
    <property type="entry name" value="Response_reg"/>
    <property type="match status" value="1"/>
</dbReference>
<sequence>MTLPQRIVIVDDERAVRQGLSNLLQSAGYAADCYASGESLLENDAVLRSAAMLIVDVRLTGMSGFELVAALKKRGAPPPVLFISADAEESVLWQAISLGAITFMHKPLDVDGLLELIHRELAENRR</sequence>
<evidence type="ECO:0000256" key="1">
    <source>
        <dbReference type="ARBA" id="ARBA00022553"/>
    </source>
</evidence>
<gene>
    <name evidence="4" type="ORF">B2J69_19830</name>
</gene>
<reference evidence="4 5" key="1">
    <citation type="submission" date="2017-02" db="EMBL/GenBank/DDBJ databases">
        <title>Whole genome shotgun sequence of Pantoea agglomerans strain AS1 isolated from a cycad, Zamia floridana in Central Florida, USA.</title>
        <authorList>
            <person name="Lata P."/>
            <person name="Govindarajan S."/>
            <person name="Qi F."/>
            <person name="Li J.-L."/>
            <person name="Maurya S.K."/>
            <person name="Sahoo M.K."/>
        </authorList>
    </citation>
    <scope>NUCLEOTIDE SEQUENCE [LARGE SCALE GENOMIC DNA]</scope>
    <source>
        <strain evidence="4 5">AS1</strain>
    </source>
</reference>
<dbReference type="EMBL" id="MWUE01000033">
    <property type="protein sequence ID" value="OQP30500.1"/>
    <property type="molecule type" value="Genomic_DNA"/>
</dbReference>
<dbReference type="PROSITE" id="PS50110">
    <property type="entry name" value="RESPONSE_REGULATORY"/>
    <property type="match status" value="1"/>
</dbReference>
<protein>
    <submittedName>
        <fullName evidence="4">Response regulator</fullName>
    </submittedName>
</protein>
<dbReference type="SMART" id="SM00448">
    <property type="entry name" value="REC"/>
    <property type="match status" value="1"/>
</dbReference>
<dbReference type="InterPro" id="IPR050595">
    <property type="entry name" value="Bact_response_regulator"/>
</dbReference>
<name>A0A1V9D9F7_9GAMM</name>
<evidence type="ECO:0000313" key="4">
    <source>
        <dbReference type="EMBL" id="OQP30500.1"/>
    </source>
</evidence>
<dbReference type="PANTHER" id="PTHR44591">
    <property type="entry name" value="STRESS RESPONSE REGULATOR PROTEIN 1"/>
    <property type="match status" value="1"/>
</dbReference>
<proteinExistence type="predicted"/>
<evidence type="ECO:0000256" key="2">
    <source>
        <dbReference type="PROSITE-ProRule" id="PRU00169"/>
    </source>
</evidence>
<keyword evidence="1 2" id="KW-0597">Phosphoprotein</keyword>
<dbReference type="GO" id="GO:0000160">
    <property type="term" value="P:phosphorelay signal transduction system"/>
    <property type="evidence" value="ECO:0007669"/>
    <property type="project" value="InterPro"/>
</dbReference>
<dbReference type="InterPro" id="IPR001789">
    <property type="entry name" value="Sig_transdc_resp-reg_receiver"/>
</dbReference>
<evidence type="ECO:0000313" key="5">
    <source>
        <dbReference type="Proteomes" id="UP000192769"/>
    </source>
</evidence>
<dbReference type="SUPFAM" id="SSF52172">
    <property type="entry name" value="CheY-like"/>
    <property type="match status" value="1"/>
</dbReference>
<dbReference type="OrthoDB" id="9802186at2"/>
<dbReference type="Proteomes" id="UP000192769">
    <property type="component" value="Unassembled WGS sequence"/>
</dbReference>
<accession>A0A1V9D9F7</accession>
<keyword evidence="5" id="KW-1185">Reference proteome</keyword>
<dbReference type="InterPro" id="IPR011006">
    <property type="entry name" value="CheY-like_superfamily"/>
</dbReference>
<dbReference type="Gene3D" id="3.40.50.2300">
    <property type="match status" value="1"/>
</dbReference>
<dbReference type="PANTHER" id="PTHR44591:SF25">
    <property type="entry name" value="CHEMOTAXIS TWO-COMPONENT RESPONSE REGULATOR"/>
    <property type="match status" value="1"/>
</dbReference>
<feature type="modified residue" description="4-aspartylphosphate" evidence="2">
    <location>
        <position position="56"/>
    </location>
</feature>
<organism evidence="4 5">
    <name type="scientific">Pantoea latae</name>
    <dbReference type="NCBI Taxonomy" id="1964541"/>
    <lineage>
        <taxon>Bacteria</taxon>
        <taxon>Pseudomonadati</taxon>
        <taxon>Pseudomonadota</taxon>
        <taxon>Gammaproteobacteria</taxon>
        <taxon>Enterobacterales</taxon>
        <taxon>Erwiniaceae</taxon>
        <taxon>Pantoea</taxon>
    </lineage>
</organism>
<feature type="domain" description="Response regulatory" evidence="3">
    <location>
        <begin position="6"/>
        <end position="121"/>
    </location>
</feature>
<dbReference type="AlphaFoldDB" id="A0A1V9D9F7"/>